<dbReference type="EMBL" id="OX459940">
    <property type="protein sequence ID" value="CAI9175012.1"/>
    <property type="molecule type" value="Genomic_DNA"/>
</dbReference>
<organism evidence="2 3">
    <name type="scientific">Rangifer tarandus platyrhynchus</name>
    <name type="common">Svalbard reindeer</name>
    <dbReference type="NCBI Taxonomy" id="3082113"/>
    <lineage>
        <taxon>Eukaryota</taxon>
        <taxon>Metazoa</taxon>
        <taxon>Chordata</taxon>
        <taxon>Craniata</taxon>
        <taxon>Vertebrata</taxon>
        <taxon>Euteleostomi</taxon>
        <taxon>Mammalia</taxon>
        <taxon>Eutheria</taxon>
        <taxon>Laurasiatheria</taxon>
        <taxon>Artiodactyla</taxon>
        <taxon>Ruminantia</taxon>
        <taxon>Pecora</taxon>
        <taxon>Cervidae</taxon>
        <taxon>Odocoileinae</taxon>
        <taxon>Rangifer</taxon>
    </lineage>
</organism>
<feature type="compositionally biased region" description="Pro residues" evidence="1">
    <location>
        <begin position="41"/>
        <end position="50"/>
    </location>
</feature>
<accession>A0ABN8ZM63</accession>
<proteinExistence type="predicted"/>
<name>A0ABN8ZM63_RANTA</name>
<feature type="region of interest" description="Disordered" evidence="1">
    <location>
        <begin position="33"/>
        <end position="56"/>
    </location>
</feature>
<evidence type="ECO:0000313" key="3">
    <source>
        <dbReference type="Proteomes" id="UP001176941"/>
    </source>
</evidence>
<sequence>MGMGGQGLCWFEAGKLTVKFHCSLRGGARTGCPKCSHPDARGPPPSPRRPPGMATTPHSPALLPALCLPFPPNPCQAGVTCPPTKLSHPQPLVGPSWEGGIVGGGASALPDPHPRLLVLLIAALSCGGPLEEILVGVGGVCLPARPALRGGLMPAGWAGRTLGGHMGADLSPFTHLSLPQGLQLLPAGASG</sequence>
<evidence type="ECO:0000256" key="1">
    <source>
        <dbReference type="SAM" id="MobiDB-lite"/>
    </source>
</evidence>
<evidence type="ECO:0000313" key="2">
    <source>
        <dbReference type="EMBL" id="CAI9175012.1"/>
    </source>
</evidence>
<gene>
    <name evidence="2" type="ORF">MRATA1EN1_LOCUS23974</name>
</gene>
<reference evidence="2" key="1">
    <citation type="submission" date="2023-04" db="EMBL/GenBank/DDBJ databases">
        <authorList>
            <consortium name="ELIXIR-Norway"/>
        </authorList>
    </citation>
    <scope>NUCLEOTIDE SEQUENCE [LARGE SCALE GENOMIC DNA]</scope>
</reference>
<keyword evidence="3" id="KW-1185">Reference proteome</keyword>
<protein>
    <submittedName>
        <fullName evidence="2">Uncharacterized protein</fullName>
    </submittedName>
</protein>
<dbReference type="Proteomes" id="UP001176941">
    <property type="component" value="Chromosome 4"/>
</dbReference>